<accession>A0A366EMZ6</accession>
<dbReference type="GO" id="GO:0016779">
    <property type="term" value="F:nucleotidyltransferase activity"/>
    <property type="evidence" value="ECO:0007669"/>
    <property type="project" value="InterPro"/>
</dbReference>
<dbReference type="Pfam" id="PF01909">
    <property type="entry name" value="NTP_transf_2"/>
    <property type="match status" value="1"/>
</dbReference>
<gene>
    <name evidence="2" type="ORF">DET59_10938</name>
</gene>
<evidence type="ECO:0000313" key="3">
    <source>
        <dbReference type="Proteomes" id="UP000252118"/>
    </source>
</evidence>
<proteinExistence type="predicted"/>
<dbReference type="Gene3D" id="3.30.460.10">
    <property type="entry name" value="Beta Polymerase, domain 2"/>
    <property type="match status" value="1"/>
</dbReference>
<dbReference type="Proteomes" id="UP000252118">
    <property type="component" value="Unassembled WGS sequence"/>
</dbReference>
<dbReference type="EMBL" id="QNRJ01000009">
    <property type="protein sequence ID" value="RBP03346.1"/>
    <property type="molecule type" value="Genomic_DNA"/>
</dbReference>
<dbReference type="SUPFAM" id="SSF81301">
    <property type="entry name" value="Nucleotidyltransferase"/>
    <property type="match status" value="1"/>
</dbReference>
<dbReference type="RefSeq" id="WP_113970057.1">
    <property type="nucleotide sequence ID" value="NZ_QNRJ01000009.1"/>
</dbReference>
<name>A0A366EMZ6_9BACI</name>
<evidence type="ECO:0000259" key="1">
    <source>
        <dbReference type="Pfam" id="PF01909"/>
    </source>
</evidence>
<comment type="caution">
    <text evidence="2">The sequence shown here is derived from an EMBL/GenBank/DDBJ whole genome shotgun (WGS) entry which is preliminary data.</text>
</comment>
<sequence length="277" mass="32637">MGFESKHRNRDRHLDSKRLKLKESIQQDLEGDENVLAFFYGGSMGRGNHDHYSDLDLRIVVKDHVFEEYRKRKKARAGNWGDVLYYEDFPWAAHTVAHYTNFVKVDAFYYKREDLMPSLYLKDADIVYDPHRYVQDTVCASQALNYHVTLEEFELWRSKFFAHTHEVYRRINRGELYYALHSLDMMRWSVAAGWDMESGRAPNAPGDWSKYEGERSPFTQEQKKLLESWGCSRNPDEIYFVMKAIVPKFKLVHRSLCGKLGVEENGAWVDEILGMVL</sequence>
<dbReference type="InterPro" id="IPR002934">
    <property type="entry name" value="Polymerase_NTP_transf_dom"/>
</dbReference>
<feature type="domain" description="Polymerase nucleotidyl transferase" evidence="1">
    <location>
        <begin position="22"/>
        <end position="74"/>
    </location>
</feature>
<reference evidence="2 3" key="1">
    <citation type="submission" date="2018-06" db="EMBL/GenBank/DDBJ databases">
        <title>Freshwater and sediment microbial communities from various areas in North America, analyzing microbe dynamics in response to fracking.</title>
        <authorList>
            <person name="Lamendella R."/>
        </authorList>
    </citation>
    <scope>NUCLEOTIDE SEQUENCE [LARGE SCALE GENOMIC DNA]</scope>
    <source>
        <strain evidence="2 3">97B</strain>
    </source>
</reference>
<dbReference type="OrthoDB" id="2427280at2"/>
<dbReference type="AlphaFoldDB" id="A0A366EMZ6"/>
<dbReference type="InterPro" id="IPR043519">
    <property type="entry name" value="NT_sf"/>
</dbReference>
<evidence type="ECO:0000313" key="2">
    <source>
        <dbReference type="EMBL" id="RBP03346.1"/>
    </source>
</evidence>
<keyword evidence="2" id="KW-0808">Transferase</keyword>
<organism evidence="2 3">
    <name type="scientific">Rossellomorea aquimaris</name>
    <dbReference type="NCBI Taxonomy" id="189382"/>
    <lineage>
        <taxon>Bacteria</taxon>
        <taxon>Bacillati</taxon>
        <taxon>Bacillota</taxon>
        <taxon>Bacilli</taxon>
        <taxon>Bacillales</taxon>
        <taxon>Bacillaceae</taxon>
        <taxon>Rossellomorea</taxon>
    </lineage>
</organism>
<protein>
    <submittedName>
        <fullName evidence="2">Nucleotidyltransferase-like protein</fullName>
    </submittedName>
</protein>